<gene>
    <name evidence="1" type="ORF">UCREL1_2503</name>
</gene>
<sequence length="175" mass="20433">MFTTLSNNDVYNSSILMEYGAAIDYSTTAEYTHPWTWNLNTPHIEKTKDAFQRTSLFYETIATPEGRSHLSRFPYVCLLVNALQLAGYRAEMDDGGDIWWDVEDGDRYFDARESQPCQYPEDDDDDADIANCPMCRDPEKYGLGHIVEEEERAKRTVREYKEAIKKRGKWDTWCE</sequence>
<keyword evidence="2" id="KW-1185">Reference proteome</keyword>
<evidence type="ECO:0000313" key="1">
    <source>
        <dbReference type="EMBL" id="EMR70470.1"/>
    </source>
</evidence>
<evidence type="ECO:0000313" key="2">
    <source>
        <dbReference type="Proteomes" id="UP000012174"/>
    </source>
</evidence>
<dbReference type="Proteomes" id="UP000012174">
    <property type="component" value="Unassembled WGS sequence"/>
</dbReference>
<dbReference type="AlphaFoldDB" id="M7TUW7"/>
<dbReference type="KEGG" id="ela:UCREL1_2503"/>
<dbReference type="eggNOG" id="ENOG502T4E5">
    <property type="taxonomic scope" value="Eukaryota"/>
</dbReference>
<dbReference type="HOGENOM" id="CLU_1532548_0_0_1"/>
<dbReference type="OrthoDB" id="4835044at2759"/>
<name>M7TUW7_EUTLA</name>
<dbReference type="EMBL" id="KB705856">
    <property type="protein sequence ID" value="EMR70470.1"/>
    <property type="molecule type" value="Genomic_DNA"/>
</dbReference>
<organism evidence="1 2">
    <name type="scientific">Eutypa lata (strain UCR-EL1)</name>
    <name type="common">Grapevine dieback disease fungus</name>
    <name type="synonym">Eutypa armeniacae</name>
    <dbReference type="NCBI Taxonomy" id="1287681"/>
    <lineage>
        <taxon>Eukaryota</taxon>
        <taxon>Fungi</taxon>
        <taxon>Dikarya</taxon>
        <taxon>Ascomycota</taxon>
        <taxon>Pezizomycotina</taxon>
        <taxon>Sordariomycetes</taxon>
        <taxon>Xylariomycetidae</taxon>
        <taxon>Xylariales</taxon>
        <taxon>Diatrypaceae</taxon>
        <taxon>Eutypa</taxon>
    </lineage>
</organism>
<reference evidence="2" key="1">
    <citation type="journal article" date="2013" name="Genome Announc.">
        <title>Draft genome sequence of the grapevine dieback fungus Eutypa lata UCR-EL1.</title>
        <authorList>
            <person name="Blanco-Ulate B."/>
            <person name="Rolshausen P.E."/>
            <person name="Cantu D."/>
        </authorList>
    </citation>
    <scope>NUCLEOTIDE SEQUENCE [LARGE SCALE GENOMIC DNA]</scope>
    <source>
        <strain evidence="2">UCR-EL1</strain>
    </source>
</reference>
<proteinExistence type="predicted"/>
<protein>
    <submittedName>
        <fullName evidence="1">Putative ankyrin unc44 protein</fullName>
    </submittedName>
</protein>
<accession>M7TUW7</accession>